<dbReference type="InterPro" id="IPR036514">
    <property type="entry name" value="SGNH_hydro_sf"/>
</dbReference>
<reference evidence="3 4" key="1">
    <citation type="submission" date="2019-08" db="EMBL/GenBank/DDBJ databases">
        <title>In-depth cultivation of the pig gut microbiome towards novel bacterial diversity and tailored functional studies.</title>
        <authorList>
            <person name="Wylensek D."/>
            <person name="Hitch T.C.A."/>
            <person name="Clavel T."/>
        </authorList>
    </citation>
    <scope>NUCLEOTIDE SEQUENCE [LARGE SCALE GENOMIC DNA]</scope>
    <source>
        <strain evidence="3 4">WCA-MUC-591-APC-4B</strain>
    </source>
</reference>
<dbReference type="Proteomes" id="UP000469424">
    <property type="component" value="Unassembled WGS sequence"/>
</dbReference>
<dbReference type="EMBL" id="VUNA01000003">
    <property type="protein sequence ID" value="MST70159.1"/>
    <property type="molecule type" value="Genomic_DNA"/>
</dbReference>
<keyword evidence="1" id="KW-0812">Transmembrane</keyword>
<keyword evidence="4" id="KW-1185">Reference proteome</keyword>
<evidence type="ECO:0000313" key="4">
    <source>
        <dbReference type="Proteomes" id="UP000469424"/>
    </source>
</evidence>
<evidence type="ECO:0000259" key="2">
    <source>
        <dbReference type="Pfam" id="PF13472"/>
    </source>
</evidence>
<proteinExistence type="predicted"/>
<dbReference type="AlphaFoldDB" id="A0A6N7XJP8"/>
<protein>
    <recommendedName>
        <fullName evidence="2">SGNH hydrolase-type esterase domain-containing protein</fullName>
    </recommendedName>
</protein>
<evidence type="ECO:0000256" key="1">
    <source>
        <dbReference type="SAM" id="Phobius"/>
    </source>
</evidence>
<dbReference type="SUPFAM" id="SSF52266">
    <property type="entry name" value="SGNH hydrolase"/>
    <property type="match status" value="1"/>
</dbReference>
<keyword evidence="1" id="KW-0472">Membrane</keyword>
<comment type="caution">
    <text evidence="3">The sequence shown here is derived from an EMBL/GenBank/DDBJ whole genome shotgun (WGS) entry which is preliminary data.</text>
</comment>
<evidence type="ECO:0000313" key="3">
    <source>
        <dbReference type="EMBL" id="MST70159.1"/>
    </source>
</evidence>
<dbReference type="Gene3D" id="3.40.50.1110">
    <property type="entry name" value="SGNH hydrolase"/>
    <property type="match status" value="1"/>
</dbReference>
<feature type="transmembrane region" description="Helical" evidence="1">
    <location>
        <begin position="97"/>
        <end position="114"/>
    </location>
</feature>
<dbReference type="Pfam" id="PF13472">
    <property type="entry name" value="Lipase_GDSL_2"/>
    <property type="match status" value="1"/>
</dbReference>
<feature type="domain" description="SGNH hydrolase-type esterase" evidence="2">
    <location>
        <begin position="180"/>
        <end position="324"/>
    </location>
</feature>
<sequence>MYLRLRGAGQGLRSNRRDGPFQSEQISIKKRFVTNICGIVTGNYPIFFNGDVLNFEIGVRLNVELFCGILLAVMETTKKTTVKIIIAKDPKKRKPQWTGVIVYALLLIFVFNFFDWNRPYDGYTRYEVEVNREIVAREQKGDVAKIEKDISLVDASLKNGDSLSGKRAWYMERFRNCVVVGDSLTEGLSVYQWLSKKQVFSSVGGSLNNDEKLFRKAAATYPKAAFFAFGMNDTINYRGDSKAFIKRYEKLLDGVHKKSPKTKIYICSISTPTSKAIKQKKSLGHYKKFNKALQKMCDDKGYTYVDASRILPTHKDLYAGDGIHAASAYYPMWMDKMIEKANL</sequence>
<dbReference type="InterPro" id="IPR013830">
    <property type="entry name" value="SGNH_hydro"/>
</dbReference>
<name>A0A6N7XJP8_9FIRM</name>
<gene>
    <name evidence="3" type="ORF">FYJ65_02195</name>
</gene>
<accession>A0A6N7XJP8</accession>
<organism evidence="3 4">
    <name type="scientific">Mogibacterium kristiansenii</name>
    <dbReference type="NCBI Taxonomy" id="2606708"/>
    <lineage>
        <taxon>Bacteria</taxon>
        <taxon>Bacillati</taxon>
        <taxon>Bacillota</taxon>
        <taxon>Clostridia</taxon>
        <taxon>Peptostreptococcales</taxon>
        <taxon>Anaerovoracaceae</taxon>
        <taxon>Mogibacterium</taxon>
    </lineage>
</organism>
<keyword evidence="1" id="KW-1133">Transmembrane helix</keyword>